<keyword evidence="1" id="KW-0808">Transferase</keyword>
<comment type="caution">
    <text evidence="1">The sequence shown here is derived from an EMBL/GenBank/DDBJ whole genome shotgun (WGS) entry which is preliminary data.</text>
</comment>
<accession>A0ABQ1JVW7</accession>
<dbReference type="GO" id="GO:0008168">
    <property type="term" value="F:methyltransferase activity"/>
    <property type="evidence" value="ECO:0007669"/>
    <property type="project" value="UniProtKB-KW"/>
</dbReference>
<evidence type="ECO:0000313" key="2">
    <source>
        <dbReference type="Proteomes" id="UP000629025"/>
    </source>
</evidence>
<keyword evidence="2" id="KW-1185">Reference proteome</keyword>
<dbReference type="GO" id="GO:0032259">
    <property type="term" value="P:methylation"/>
    <property type="evidence" value="ECO:0007669"/>
    <property type="project" value="UniProtKB-KW"/>
</dbReference>
<keyword evidence="1" id="KW-0489">Methyltransferase</keyword>
<protein>
    <submittedName>
        <fullName evidence="1">Methyltransferase type 12</fullName>
    </submittedName>
</protein>
<evidence type="ECO:0000313" key="1">
    <source>
        <dbReference type="EMBL" id="GGB79750.1"/>
    </source>
</evidence>
<dbReference type="Pfam" id="PF10294">
    <property type="entry name" value="Methyltransf_16"/>
    <property type="match status" value="1"/>
</dbReference>
<dbReference type="Gene3D" id="3.40.50.150">
    <property type="entry name" value="Vaccinia Virus protein VP39"/>
    <property type="match status" value="1"/>
</dbReference>
<dbReference type="InterPro" id="IPR029063">
    <property type="entry name" value="SAM-dependent_MTases_sf"/>
</dbReference>
<dbReference type="EMBL" id="BMIJ01000001">
    <property type="protein sequence ID" value="GGB79750.1"/>
    <property type="molecule type" value="Genomic_DNA"/>
</dbReference>
<organism evidence="1 2">
    <name type="scientific">Marinobacterium zhoushanense</name>
    <dbReference type="NCBI Taxonomy" id="1679163"/>
    <lineage>
        <taxon>Bacteria</taxon>
        <taxon>Pseudomonadati</taxon>
        <taxon>Pseudomonadota</taxon>
        <taxon>Gammaproteobacteria</taxon>
        <taxon>Oceanospirillales</taxon>
        <taxon>Oceanospirillaceae</taxon>
        <taxon>Marinobacterium</taxon>
    </lineage>
</organism>
<dbReference type="InterPro" id="IPR019410">
    <property type="entry name" value="Methyltransf_16"/>
</dbReference>
<dbReference type="Proteomes" id="UP000629025">
    <property type="component" value="Unassembled WGS sequence"/>
</dbReference>
<dbReference type="RefSeq" id="WP_188745219.1">
    <property type="nucleotide sequence ID" value="NZ_BMIJ01000001.1"/>
</dbReference>
<name>A0ABQ1JVW7_9GAMM</name>
<gene>
    <name evidence="1" type="ORF">GCM10011352_01760</name>
</gene>
<dbReference type="PANTHER" id="PTHR14614">
    <property type="entry name" value="HEPATOCELLULAR CARCINOMA-ASSOCIATED ANTIGEN"/>
    <property type="match status" value="1"/>
</dbReference>
<proteinExistence type="predicted"/>
<sequence length="229" mass="25779">MSPLRLRYQTLEVGGHDIHLRTLRDNQQFSDQDGVAERLGISSATWPIFGIVWASGQVLAHHMIDFEIEGKRILEVGCGIALSSLVLSQRQADITATDYHPEAGGFLAENVRINGGRHIPFTRTGWADRSDRLGLFDTIIGSDLLYEARHAQLLSEFIDRHARTECDVIIVDPGRGNQNRFSREMSTLGYTVDKCQPPHTDYLDAPYKGSILHYHRSAAKYTGHRIRLV</sequence>
<reference evidence="2" key="1">
    <citation type="journal article" date="2019" name="Int. J. Syst. Evol. Microbiol.">
        <title>The Global Catalogue of Microorganisms (GCM) 10K type strain sequencing project: providing services to taxonomists for standard genome sequencing and annotation.</title>
        <authorList>
            <consortium name="The Broad Institute Genomics Platform"/>
            <consortium name="The Broad Institute Genome Sequencing Center for Infectious Disease"/>
            <person name="Wu L."/>
            <person name="Ma J."/>
        </authorList>
    </citation>
    <scope>NUCLEOTIDE SEQUENCE [LARGE SCALE GENOMIC DNA]</scope>
    <source>
        <strain evidence="2">CGMCC 1.15341</strain>
    </source>
</reference>
<dbReference type="SUPFAM" id="SSF53335">
    <property type="entry name" value="S-adenosyl-L-methionine-dependent methyltransferases"/>
    <property type="match status" value="1"/>
</dbReference>